<dbReference type="SMART" id="SM00390">
    <property type="entry name" value="GoLoco"/>
    <property type="match status" value="2"/>
</dbReference>
<dbReference type="AlphaFoldDB" id="A0A8C5H768"/>
<feature type="region of interest" description="Disordered" evidence="1">
    <location>
        <begin position="44"/>
        <end position="68"/>
    </location>
</feature>
<reference evidence="2" key="3">
    <citation type="submission" date="2025-09" db="UniProtKB">
        <authorList>
            <consortium name="Ensembl"/>
        </authorList>
    </citation>
    <scope>IDENTIFICATION</scope>
</reference>
<accession>A0A8C5H768</accession>
<dbReference type="InterPro" id="IPR003109">
    <property type="entry name" value="GoLoco_motif"/>
</dbReference>
<dbReference type="InterPro" id="IPR042168">
    <property type="entry name" value="Pcp2"/>
</dbReference>
<proteinExistence type="predicted"/>
<protein>
    <submittedName>
        <fullName evidence="2">Uncharacterized protein</fullName>
    </submittedName>
</protein>
<sequence>MEDQRCSLPQIFPDKQKSGSGAFTKAEQNTFLNLMTNSHRGRMDDQRCVLNPTPQSSPKHQASQGTVTQDSEKFFNMLANSQGRRLDDQRMYLPSLPGIKNGSATSSSAQKNNARYYLDTKVQVSLAHSLSFLFTLREYSINNLIQLL</sequence>
<feature type="compositionally biased region" description="Polar residues" evidence="1">
    <location>
        <begin position="52"/>
        <end position="68"/>
    </location>
</feature>
<dbReference type="Pfam" id="PF02188">
    <property type="entry name" value="GoLoco"/>
    <property type="match status" value="1"/>
</dbReference>
<dbReference type="Proteomes" id="UP000694680">
    <property type="component" value="Chromosome 8"/>
</dbReference>
<keyword evidence="3" id="KW-1185">Reference proteome</keyword>
<name>A0A8C5H768_GOUWI</name>
<dbReference type="GO" id="GO:0005085">
    <property type="term" value="F:guanyl-nucleotide exchange factor activity"/>
    <property type="evidence" value="ECO:0007669"/>
    <property type="project" value="InterPro"/>
</dbReference>
<evidence type="ECO:0000313" key="3">
    <source>
        <dbReference type="Proteomes" id="UP000694680"/>
    </source>
</evidence>
<dbReference type="PROSITE" id="PS50877">
    <property type="entry name" value="GOLOCO"/>
    <property type="match status" value="1"/>
</dbReference>
<reference evidence="2" key="2">
    <citation type="submission" date="2025-08" db="UniProtKB">
        <authorList>
            <consortium name="Ensembl"/>
        </authorList>
    </citation>
    <scope>IDENTIFICATION</scope>
</reference>
<dbReference type="InterPro" id="IPR011990">
    <property type="entry name" value="TPR-like_helical_dom_sf"/>
</dbReference>
<evidence type="ECO:0000256" key="1">
    <source>
        <dbReference type="SAM" id="MobiDB-lite"/>
    </source>
</evidence>
<dbReference type="PANTHER" id="PTHR47503:SF1">
    <property type="entry name" value="PURKINJE CELL PROTEIN 2 HOMOLOG"/>
    <property type="match status" value="1"/>
</dbReference>
<evidence type="ECO:0000313" key="2">
    <source>
        <dbReference type="Ensembl" id="ENSGWIP00000041139.1"/>
    </source>
</evidence>
<organism evidence="2 3">
    <name type="scientific">Gouania willdenowi</name>
    <name type="common">Blunt-snouted clingfish</name>
    <name type="synonym">Lepadogaster willdenowi</name>
    <dbReference type="NCBI Taxonomy" id="441366"/>
    <lineage>
        <taxon>Eukaryota</taxon>
        <taxon>Metazoa</taxon>
        <taxon>Chordata</taxon>
        <taxon>Craniata</taxon>
        <taxon>Vertebrata</taxon>
        <taxon>Euteleostomi</taxon>
        <taxon>Actinopterygii</taxon>
        <taxon>Neopterygii</taxon>
        <taxon>Teleostei</taxon>
        <taxon>Neoteleostei</taxon>
        <taxon>Acanthomorphata</taxon>
        <taxon>Ovalentaria</taxon>
        <taxon>Blenniimorphae</taxon>
        <taxon>Blenniiformes</taxon>
        <taxon>Gobiesocoidei</taxon>
        <taxon>Gobiesocidae</taxon>
        <taxon>Gobiesocinae</taxon>
        <taxon>Gouania</taxon>
    </lineage>
</organism>
<feature type="region of interest" description="Disordered" evidence="1">
    <location>
        <begin position="1"/>
        <end position="22"/>
    </location>
</feature>
<reference evidence="2" key="1">
    <citation type="submission" date="2020-06" db="EMBL/GenBank/DDBJ databases">
        <authorList>
            <consortium name="Wellcome Sanger Institute Data Sharing"/>
        </authorList>
    </citation>
    <scope>NUCLEOTIDE SEQUENCE [LARGE SCALE GENOMIC DNA]</scope>
</reference>
<dbReference type="Gene3D" id="1.25.40.10">
    <property type="entry name" value="Tetratricopeptide repeat domain"/>
    <property type="match status" value="1"/>
</dbReference>
<dbReference type="Ensembl" id="ENSGWIT00000044676.1">
    <property type="protein sequence ID" value="ENSGWIP00000041139.1"/>
    <property type="gene ID" value="ENSGWIG00000020731.1"/>
</dbReference>
<dbReference type="PANTHER" id="PTHR47503">
    <property type="entry name" value="PURKINJE CELL PROTEIN 2"/>
    <property type="match status" value="1"/>
</dbReference>